<name>A0ABT7ZRI9_9FLAO</name>
<reference evidence="1 2" key="1">
    <citation type="journal article" date="2023" name="Int. J. Syst. Evol. Microbiol.">
        <title>Winogradskyella bathintestinalis sp. nov., isolated from the intestine of the deep-sea loosejaw dragonfish, Malacosteus niger.</title>
        <authorList>
            <person name="Uniacke-Lowe S."/>
            <person name="Johnson C.N."/>
            <person name="Stanton C."/>
            <person name="Hill C."/>
            <person name="Ross P."/>
        </authorList>
    </citation>
    <scope>NUCLEOTIDE SEQUENCE [LARGE SCALE GENOMIC DNA]</scope>
    <source>
        <strain evidence="1 2">APC 3343</strain>
    </source>
</reference>
<sequence>MKKQSMLLLRHKNTYLSDRYAYPITKAIRELDGFRFPVEQYLGFGWDGLRDYGFDGYYNDDLEFNQFEHINYYSELEEILETTAIGTFCDE</sequence>
<protein>
    <submittedName>
        <fullName evidence="1">Uncharacterized protein</fullName>
    </submittedName>
</protein>
<dbReference type="RefSeq" id="WP_290205311.1">
    <property type="nucleotide sequence ID" value="NZ_JASDDK010000001.1"/>
</dbReference>
<comment type="caution">
    <text evidence="1">The sequence shown here is derived from an EMBL/GenBank/DDBJ whole genome shotgun (WGS) entry which is preliminary data.</text>
</comment>
<proteinExistence type="predicted"/>
<dbReference type="Proteomes" id="UP001231197">
    <property type="component" value="Unassembled WGS sequence"/>
</dbReference>
<organism evidence="1 2">
    <name type="scientific">Winogradskyella bathintestinalis</name>
    <dbReference type="NCBI Taxonomy" id="3035208"/>
    <lineage>
        <taxon>Bacteria</taxon>
        <taxon>Pseudomonadati</taxon>
        <taxon>Bacteroidota</taxon>
        <taxon>Flavobacteriia</taxon>
        <taxon>Flavobacteriales</taxon>
        <taxon>Flavobacteriaceae</taxon>
        <taxon>Winogradskyella</taxon>
    </lineage>
</organism>
<keyword evidence="2" id="KW-1185">Reference proteome</keyword>
<accession>A0ABT7ZRI9</accession>
<gene>
    <name evidence="1" type="ORF">QMA06_02695</name>
</gene>
<evidence type="ECO:0000313" key="1">
    <source>
        <dbReference type="EMBL" id="MDN3491613.1"/>
    </source>
</evidence>
<evidence type="ECO:0000313" key="2">
    <source>
        <dbReference type="Proteomes" id="UP001231197"/>
    </source>
</evidence>
<dbReference type="EMBL" id="JASDDK010000001">
    <property type="protein sequence ID" value="MDN3491613.1"/>
    <property type="molecule type" value="Genomic_DNA"/>
</dbReference>